<evidence type="ECO:0000259" key="11">
    <source>
        <dbReference type="Pfam" id="PF04452"/>
    </source>
</evidence>
<comment type="subcellular location">
    <subcellularLocation>
        <location evidence="1 10">Cytoplasm</location>
    </subcellularLocation>
</comment>
<dbReference type="GO" id="GO:0070475">
    <property type="term" value="P:rRNA base methylation"/>
    <property type="evidence" value="ECO:0007669"/>
    <property type="project" value="TreeGrafter"/>
</dbReference>
<evidence type="ECO:0000256" key="4">
    <source>
        <dbReference type="ARBA" id="ARBA00022552"/>
    </source>
</evidence>
<evidence type="ECO:0000256" key="8">
    <source>
        <dbReference type="ARBA" id="ARBA00025699"/>
    </source>
</evidence>
<dbReference type="NCBIfam" id="TIGR00046">
    <property type="entry name" value="RsmE family RNA methyltransferase"/>
    <property type="match status" value="1"/>
</dbReference>
<evidence type="ECO:0000256" key="6">
    <source>
        <dbReference type="ARBA" id="ARBA00022679"/>
    </source>
</evidence>
<dbReference type="InterPro" id="IPR029026">
    <property type="entry name" value="tRNA_m1G_MTases_N"/>
</dbReference>
<dbReference type="KEGG" id="dwd:DSCW_56920"/>
<dbReference type="PANTHER" id="PTHR30027:SF3">
    <property type="entry name" value="16S RRNA (URACIL(1498)-N(3))-METHYLTRANSFERASE"/>
    <property type="match status" value="1"/>
</dbReference>
<accession>A0A5K7ZBY6</accession>
<keyword evidence="5 10" id="KW-0489">Methyltransferase</keyword>
<reference evidence="13 14" key="1">
    <citation type="submission" date="2019-11" db="EMBL/GenBank/DDBJ databases">
        <title>Comparative genomics of hydrocarbon-degrading Desulfosarcina strains.</title>
        <authorList>
            <person name="Watanabe M."/>
            <person name="Kojima H."/>
            <person name="Fukui M."/>
        </authorList>
    </citation>
    <scope>NUCLEOTIDE SEQUENCE [LARGE SCALE GENOMIC DNA]</scope>
    <source>
        <strain evidence="13 14">PP31</strain>
    </source>
</reference>
<dbReference type="SUPFAM" id="SSF75217">
    <property type="entry name" value="alpha/beta knot"/>
    <property type="match status" value="1"/>
</dbReference>
<comment type="similarity">
    <text evidence="2 10">Belongs to the RNA methyltransferase RsmE family.</text>
</comment>
<feature type="domain" description="Ribosomal RNA small subunit methyltransferase E methyltransferase" evidence="11">
    <location>
        <begin position="83"/>
        <end position="248"/>
    </location>
</feature>
<dbReference type="Gene3D" id="3.40.1280.10">
    <property type="match status" value="1"/>
</dbReference>
<dbReference type="InterPro" id="IPR029028">
    <property type="entry name" value="Alpha/beta_knot_MTases"/>
</dbReference>
<dbReference type="SUPFAM" id="SSF88697">
    <property type="entry name" value="PUA domain-like"/>
    <property type="match status" value="1"/>
</dbReference>
<proteinExistence type="inferred from homology"/>
<evidence type="ECO:0000256" key="3">
    <source>
        <dbReference type="ARBA" id="ARBA00022490"/>
    </source>
</evidence>
<organism evidence="13 14">
    <name type="scientific">Desulfosarcina widdelii</name>
    <dbReference type="NCBI Taxonomy" id="947919"/>
    <lineage>
        <taxon>Bacteria</taxon>
        <taxon>Pseudomonadati</taxon>
        <taxon>Thermodesulfobacteriota</taxon>
        <taxon>Desulfobacteria</taxon>
        <taxon>Desulfobacterales</taxon>
        <taxon>Desulfosarcinaceae</taxon>
        <taxon>Desulfosarcina</taxon>
    </lineage>
</organism>
<dbReference type="Pfam" id="PF04452">
    <property type="entry name" value="Methyltrans_RNA"/>
    <property type="match status" value="1"/>
</dbReference>
<evidence type="ECO:0000313" key="13">
    <source>
        <dbReference type="EMBL" id="BBO78275.1"/>
    </source>
</evidence>
<keyword evidence="6 10" id="KW-0808">Transferase</keyword>
<name>A0A5K7ZBY6_9BACT</name>
<keyword evidence="4 10" id="KW-0698">rRNA processing</keyword>
<dbReference type="InterPro" id="IPR046886">
    <property type="entry name" value="RsmE_MTase_dom"/>
</dbReference>
<dbReference type="EMBL" id="AP021875">
    <property type="protein sequence ID" value="BBO78275.1"/>
    <property type="molecule type" value="Genomic_DNA"/>
</dbReference>
<evidence type="ECO:0000256" key="9">
    <source>
        <dbReference type="ARBA" id="ARBA00047944"/>
    </source>
</evidence>
<comment type="function">
    <text evidence="8 10">Specifically methylates the N3 position of the uracil ring of uridine 1498 (m3U1498) in 16S rRNA. Acts on the fully assembled 30S ribosomal subunit.</text>
</comment>
<dbReference type="CDD" id="cd18084">
    <property type="entry name" value="RsmE-like"/>
    <property type="match status" value="1"/>
</dbReference>
<dbReference type="Pfam" id="PF20260">
    <property type="entry name" value="PUA_4"/>
    <property type="match status" value="1"/>
</dbReference>
<dbReference type="PANTHER" id="PTHR30027">
    <property type="entry name" value="RIBOSOMAL RNA SMALL SUBUNIT METHYLTRANSFERASE E"/>
    <property type="match status" value="1"/>
</dbReference>
<evidence type="ECO:0000256" key="2">
    <source>
        <dbReference type="ARBA" id="ARBA00005528"/>
    </source>
</evidence>
<protein>
    <recommendedName>
        <fullName evidence="10">Ribosomal RNA small subunit methyltransferase E</fullName>
        <ecNumber evidence="10">2.1.1.193</ecNumber>
    </recommendedName>
</protein>
<feature type="domain" description="Ribosomal RNA small subunit methyltransferase E PUA-like" evidence="12">
    <location>
        <begin position="28"/>
        <end position="74"/>
    </location>
</feature>
<dbReference type="InterPro" id="IPR006700">
    <property type="entry name" value="RsmE"/>
</dbReference>
<dbReference type="AlphaFoldDB" id="A0A5K7ZBY6"/>
<evidence type="ECO:0000256" key="1">
    <source>
        <dbReference type="ARBA" id="ARBA00004496"/>
    </source>
</evidence>
<dbReference type="InterPro" id="IPR046887">
    <property type="entry name" value="RsmE_PUA-like"/>
</dbReference>
<dbReference type="GO" id="GO:0005737">
    <property type="term" value="C:cytoplasm"/>
    <property type="evidence" value="ECO:0007669"/>
    <property type="project" value="UniProtKB-SubCell"/>
</dbReference>
<evidence type="ECO:0000256" key="10">
    <source>
        <dbReference type="PIRNR" id="PIRNR015601"/>
    </source>
</evidence>
<dbReference type="RefSeq" id="WP_155306929.1">
    <property type="nucleotide sequence ID" value="NZ_AP021875.1"/>
</dbReference>
<dbReference type="OrthoDB" id="9815641at2"/>
<dbReference type="PIRSF" id="PIRSF015601">
    <property type="entry name" value="MTase_slr0722"/>
    <property type="match status" value="1"/>
</dbReference>
<evidence type="ECO:0000259" key="12">
    <source>
        <dbReference type="Pfam" id="PF20260"/>
    </source>
</evidence>
<keyword evidence="14" id="KW-1185">Reference proteome</keyword>
<comment type="catalytic activity">
    <reaction evidence="9 10">
        <text>uridine(1498) in 16S rRNA + S-adenosyl-L-methionine = N(3)-methyluridine(1498) in 16S rRNA + S-adenosyl-L-homocysteine + H(+)</text>
        <dbReference type="Rhea" id="RHEA:42920"/>
        <dbReference type="Rhea" id="RHEA-COMP:10283"/>
        <dbReference type="Rhea" id="RHEA-COMP:10284"/>
        <dbReference type="ChEBI" id="CHEBI:15378"/>
        <dbReference type="ChEBI" id="CHEBI:57856"/>
        <dbReference type="ChEBI" id="CHEBI:59789"/>
        <dbReference type="ChEBI" id="CHEBI:65315"/>
        <dbReference type="ChEBI" id="CHEBI:74502"/>
        <dbReference type="EC" id="2.1.1.193"/>
    </reaction>
</comment>
<dbReference type="NCBIfam" id="NF008692">
    <property type="entry name" value="PRK11713.1-5"/>
    <property type="match status" value="1"/>
</dbReference>
<dbReference type="GO" id="GO:0070042">
    <property type="term" value="F:rRNA (uridine-N3-)-methyltransferase activity"/>
    <property type="evidence" value="ECO:0007669"/>
    <property type="project" value="TreeGrafter"/>
</dbReference>
<dbReference type="InterPro" id="IPR015947">
    <property type="entry name" value="PUA-like_sf"/>
</dbReference>
<dbReference type="Proteomes" id="UP000427769">
    <property type="component" value="Chromosome"/>
</dbReference>
<sequence>MPHKNSNHKILRRFFIPPEMVDTACTEITGSEAGHICRVLRLSDGDEVELFDDTGNGYRAQIVSANLDRVRFTIVESYPLTTESPTRITLAQGFLKENKMDDLIRPLTELGIHCWRPFYAARSVSRPKARGLEKRLDRWRKKAIEAGKQCRRGRIPTIEPADSLTEVLNASDGFDLKIFFWEGEPLAVKLPSQSLPSPLSILAVVGPEGGFSADEVRMARERGFLICGLGPRILRAETAALAAFTVLQYRFGDMGDASEQ</sequence>
<keyword evidence="3 10" id="KW-0963">Cytoplasm</keyword>
<gene>
    <name evidence="13" type="primary">rsmE</name>
    <name evidence="13" type="ORF">DSCW_56920</name>
</gene>
<evidence type="ECO:0000256" key="7">
    <source>
        <dbReference type="ARBA" id="ARBA00022691"/>
    </source>
</evidence>
<evidence type="ECO:0000256" key="5">
    <source>
        <dbReference type="ARBA" id="ARBA00022603"/>
    </source>
</evidence>
<dbReference type="EC" id="2.1.1.193" evidence="10"/>
<evidence type="ECO:0000313" key="14">
    <source>
        <dbReference type="Proteomes" id="UP000427769"/>
    </source>
</evidence>
<keyword evidence="7 10" id="KW-0949">S-adenosyl-L-methionine</keyword>